<dbReference type="GO" id="GO:0003723">
    <property type="term" value="F:RNA binding"/>
    <property type="evidence" value="ECO:0007669"/>
    <property type="project" value="UniProtKB-KW"/>
</dbReference>
<comment type="function">
    <text evidence="2">Decapping enzyme for NAD-capped RNAs: specifically hydrolyzes the nicotinamide adenine dinucleotide (NAD) cap from a subset of RNAs by removing the entire NAD moiety from the 5'-end of an NAD-capped RNA.</text>
</comment>
<evidence type="ECO:0000256" key="1">
    <source>
        <dbReference type="ARBA" id="ARBA00006562"/>
    </source>
</evidence>
<keyword evidence="5" id="KW-1185">Reference proteome</keyword>
<sequence>MTSMMAVLAPEAYRGQAPHYADPQEVGIYSLVGAEGSYASGNVHGKYLSMPPRRHNLNWDLDHGFAKAERFVREEVPTMETLFRWILDNKREFSSAIEAACRDVHSSFPGQESVPFVCRRGSLHSVLCTPYDRPNDWLIGATRHEGVVYLRAFDTEAWKKQLAERATNSHVDHLTYWGHKFEQYMTSGEHF</sequence>
<accession>A0A9D4PP38</accession>
<comment type="subcellular location">
    <subcellularLocation>
        <location evidence="2">Nucleus</location>
    </subcellularLocation>
</comment>
<dbReference type="EC" id="3.6.1.-" evidence="2"/>
<dbReference type="GO" id="GO:0004518">
    <property type="term" value="F:nuclease activity"/>
    <property type="evidence" value="ECO:0007669"/>
    <property type="project" value="UniProtKB-KW"/>
</dbReference>
<dbReference type="VEuPathDB" id="VectorBase:RSAN_044256"/>
<dbReference type="Pfam" id="PF08652">
    <property type="entry name" value="RAI1"/>
    <property type="match status" value="1"/>
</dbReference>
<reference evidence="4" key="1">
    <citation type="journal article" date="2020" name="Cell">
        <title>Large-Scale Comparative Analyses of Tick Genomes Elucidate Their Genetic Diversity and Vector Capacities.</title>
        <authorList>
            <consortium name="Tick Genome and Microbiome Consortium (TIGMIC)"/>
            <person name="Jia N."/>
            <person name="Wang J."/>
            <person name="Shi W."/>
            <person name="Du L."/>
            <person name="Sun Y."/>
            <person name="Zhan W."/>
            <person name="Jiang J.F."/>
            <person name="Wang Q."/>
            <person name="Zhang B."/>
            <person name="Ji P."/>
            <person name="Bell-Sakyi L."/>
            <person name="Cui X.M."/>
            <person name="Yuan T.T."/>
            <person name="Jiang B.G."/>
            <person name="Yang W.F."/>
            <person name="Lam T.T."/>
            <person name="Chang Q.C."/>
            <person name="Ding S.J."/>
            <person name="Wang X.J."/>
            <person name="Zhu J.G."/>
            <person name="Ruan X.D."/>
            <person name="Zhao L."/>
            <person name="Wei J.T."/>
            <person name="Ye R.Z."/>
            <person name="Que T.C."/>
            <person name="Du C.H."/>
            <person name="Zhou Y.H."/>
            <person name="Cheng J.X."/>
            <person name="Dai P.F."/>
            <person name="Guo W.B."/>
            <person name="Han X.H."/>
            <person name="Huang E.J."/>
            <person name="Li L.F."/>
            <person name="Wei W."/>
            <person name="Gao Y.C."/>
            <person name="Liu J.Z."/>
            <person name="Shao H.Z."/>
            <person name="Wang X."/>
            <person name="Wang C.C."/>
            <person name="Yang T.C."/>
            <person name="Huo Q.B."/>
            <person name="Li W."/>
            <person name="Chen H.Y."/>
            <person name="Chen S.E."/>
            <person name="Zhou L.G."/>
            <person name="Ni X.B."/>
            <person name="Tian J.H."/>
            <person name="Sheng Y."/>
            <person name="Liu T."/>
            <person name="Pan Y.S."/>
            <person name="Xia L.Y."/>
            <person name="Li J."/>
            <person name="Zhao F."/>
            <person name="Cao W.C."/>
        </authorList>
    </citation>
    <scope>NUCLEOTIDE SEQUENCE</scope>
    <source>
        <strain evidence="4">Rsan-2018</strain>
    </source>
</reference>
<feature type="domain" description="RAI1-like" evidence="3">
    <location>
        <begin position="22"/>
        <end position="187"/>
    </location>
</feature>
<evidence type="ECO:0000313" key="5">
    <source>
        <dbReference type="Proteomes" id="UP000821837"/>
    </source>
</evidence>
<evidence type="ECO:0000256" key="2">
    <source>
        <dbReference type="RuleBase" id="RU367113"/>
    </source>
</evidence>
<keyword evidence="2" id="KW-0540">Nuclease</keyword>
<dbReference type="InterPro" id="IPR013961">
    <property type="entry name" value="RAI1"/>
</dbReference>
<dbReference type="AlphaFoldDB" id="A0A9D4PP38"/>
<proteinExistence type="inferred from homology"/>
<keyword evidence="2" id="KW-0479">Metal-binding</keyword>
<dbReference type="Proteomes" id="UP000821837">
    <property type="component" value="Chromosome 6"/>
</dbReference>
<dbReference type="GO" id="GO:0110155">
    <property type="term" value="P:NAD-cap decapping"/>
    <property type="evidence" value="ECO:0007669"/>
    <property type="project" value="TreeGrafter"/>
</dbReference>
<dbReference type="GO" id="GO:0034353">
    <property type="term" value="F:mRNA 5'-diphosphatase activity"/>
    <property type="evidence" value="ECO:0007669"/>
    <property type="project" value="TreeGrafter"/>
</dbReference>
<organism evidence="4 5">
    <name type="scientific">Rhipicephalus sanguineus</name>
    <name type="common">Brown dog tick</name>
    <name type="synonym">Ixodes sanguineus</name>
    <dbReference type="NCBI Taxonomy" id="34632"/>
    <lineage>
        <taxon>Eukaryota</taxon>
        <taxon>Metazoa</taxon>
        <taxon>Ecdysozoa</taxon>
        <taxon>Arthropoda</taxon>
        <taxon>Chelicerata</taxon>
        <taxon>Arachnida</taxon>
        <taxon>Acari</taxon>
        <taxon>Parasitiformes</taxon>
        <taxon>Ixodida</taxon>
        <taxon>Ixodoidea</taxon>
        <taxon>Ixodidae</taxon>
        <taxon>Rhipicephalinae</taxon>
        <taxon>Rhipicephalus</taxon>
        <taxon>Rhipicephalus</taxon>
    </lineage>
</organism>
<protein>
    <recommendedName>
        <fullName evidence="2">Decapping nuclease</fullName>
        <ecNumber evidence="2">3.6.1.-</ecNumber>
    </recommendedName>
</protein>
<dbReference type="GO" id="GO:0005634">
    <property type="term" value="C:nucleus"/>
    <property type="evidence" value="ECO:0007669"/>
    <property type="project" value="UniProtKB-SubCell"/>
</dbReference>
<evidence type="ECO:0000313" key="4">
    <source>
        <dbReference type="EMBL" id="KAH7948498.1"/>
    </source>
</evidence>
<keyword evidence="2" id="KW-0547">Nucleotide-binding</keyword>
<dbReference type="PANTHER" id="PTHR12395:SF9">
    <property type="entry name" value="DECAPPING AND EXORIBONUCLEASE PROTEIN"/>
    <property type="match status" value="1"/>
</dbReference>
<gene>
    <name evidence="4" type="ORF">HPB52_023587</name>
</gene>
<evidence type="ECO:0000259" key="3">
    <source>
        <dbReference type="Pfam" id="PF08652"/>
    </source>
</evidence>
<name>A0A9D4PP38_RHISA</name>
<dbReference type="GO" id="GO:0005829">
    <property type="term" value="C:cytosol"/>
    <property type="evidence" value="ECO:0007669"/>
    <property type="project" value="TreeGrafter"/>
</dbReference>
<dbReference type="GO" id="GO:0046872">
    <property type="term" value="F:metal ion binding"/>
    <property type="evidence" value="ECO:0007669"/>
    <property type="project" value="UniProtKB-KW"/>
</dbReference>
<dbReference type="GO" id="GO:0000956">
    <property type="term" value="P:nuclear-transcribed mRNA catabolic process"/>
    <property type="evidence" value="ECO:0007669"/>
    <property type="project" value="TreeGrafter"/>
</dbReference>
<comment type="cofactor">
    <cofactor evidence="2">
        <name>a divalent metal cation</name>
        <dbReference type="ChEBI" id="CHEBI:60240"/>
    </cofactor>
</comment>
<dbReference type="EMBL" id="JABSTV010001252">
    <property type="protein sequence ID" value="KAH7948498.1"/>
    <property type="molecule type" value="Genomic_DNA"/>
</dbReference>
<reference evidence="4" key="2">
    <citation type="submission" date="2021-09" db="EMBL/GenBank/DDBJ databases">
        <authorList>
            <person name="Jia N."/>
            <person name="Wang J."/>
            <person name="Shi W."/>
            <person name="Du L."/>
            <person name="Sun Y."/>
            <person name="Zhan W."/>
            <person name="Jiang J."/>
            <person name="Wang Q."/>
            <person name="Zhang B."/>
            <person name="Ji P."/>
            <person name="Sakyi L.B."/>
            <person name="Cui X."/>
            <person name="Yuan T."/>
            <person name="Jiang B."/>
            <person name="Yang W."/>
            <person name="Lam T.T.-Y."/>
            <person name="Chang Q."/>
            <person name="Ding S."/>
            <person name="Wang X."/>
            <person name="Zhu J."/>
            <person name="Ruan X."/>
            <person name="Zhao L."/>
            <person name="Wei J."/>
            <person name="Que T."/>
            <person name="Du C."/>
            <person name="Cheng J."/>
            <person name="Dai P."/>
            <person name="Han X."/>
            <person name="Huang E."/>
            <person name="Gao Y."/>
            <person name="Liu J."/>
            <person name="Shao H."/>
            <person name="Ye R."/>
            <person name="Li L."/>
            <person name="Wei W."/>
            <person name="Wang X."/>
            <person name="Wang C."/>
            <person name="Huo Q."/>
            <person name="Li W."/>
            <person name="Guo W."/>
            <person name="Chen H."/>
            <person name="Chen S."/>
            <person name="Zhou L."/>
            <person name="Zhou L."/>
            <person name="Ni X."/>
            <person name="Tian J."/>
            <person name="Zhou Y."/>
            <person name="Sheng Y."/>
            <person name="Liu T."/>
            <person name="Pan Y."/>
            <person name="Xia L."/>
            <person name="Li J."/>
            <person name="Zhao F."/>
            <person name="Cao W."/>
        </authorList>
    </citation>
    <scope>NUCLEOTIDE SEQUENCE</scope>
    <source>
        <strain evidence="4">Rsan-2018</strain>
        <tissue evidence="4">Larvae</tissue>
    </source>
</reference>
<dbReference type="PANTHER" id="PTHR12395">
    <property type="entry name" value="DOM-3 RELATED"/>
    <property type="match status" value="1"/>
</dbReference>
<keyword evidence="2" id="KW-0694">RNA-binding</keyword>
<keyword evidence="2" id="KW-0539">Nucleus</keyword>
<keyword evidence="2" id="KW-0378">Hydrolase</keyword>
<dbReference type="InterPro" id="IPR039039">
    <property type="entry name" value="RAI1-like_fam"/>
</dbReference>
<comment type="similarity">
    <text evidence="1 2">Belongs to the DXO/Dom3Z family.</text>
</comment>
<comment type="caution">
    <text evidence="4">The sequence shown here is derived from an EMBL/GenBank/DDBJ whole genome shotgun (WGS) entry which is preliminary data.</text>
</comment>
<dbReference type="GO" id="GO:0000166">
    <property type="term" value="F:nucleotide binding"/>
    <property type="evidence" value="ECO:0007669"/>
    <property type="project" value="UniProtKB-KW"/>
</dbReference>